<comment type="caution">
    <text evidence="2">The sequence shown here is derived from an EMBL/GenBank/DDBJ whole genome shotgun (WGS) entry which is preliminary data.</text>
</comment>
<gene>
    <name evidence="2" type="ORF">scyTo_0023467</name>
</gene>
<proteinExistence type="predicted"/>
<name>A0A401QDD2_SCYTO</name>
<protein>
    <submittedName>
        <fullName evidence="2">Uncharacterized protein</fullName>
    </submittedName>
</protein>
<reference evidence="2 3" key="1">
    <citation type="journal article" date="2018" name="Nat. Ecol. Evol.">
        <title>Shark genomes provide insights into elasmobranch evolution and the origin of vertebrates.</title>
        <authorList>
            <person name="Hara Y"/>
            <person name="Yamaguchi K"/>
            <person name="Onimaru K"/>
            <person name="Kadota M"/>
            <person name="Koyanagi M"/>
            <person name="Keeley SD"/>
            <person name="Tatsumi K"/>
            <person name="Tanaka K"/>
            <person name="Motone F"/>
            <person name="Kageyama Y"/>
            <person name="Nozu R"/>
            <person name="Adachi N"/>
            <person name="Nishimura O"/>
            <person name="Nakagawa R"/>
            <person name="Tanegashima C"/>
            <person name="Kiyatake I"/>
            <person name="Matsumoto R"/>
            <person name="Murakumo K"/>
            <person name="Nishida K"/>
            <person name="Terakita A"/>
            <person name="Kuratani S"/>
            <person name="Sato K"/>
            <person name="Hyodo S Kuraku.S."/>
        </authorList>
    </citation>
    <scope>NUCLEOTIDE SEQUENCE [LARGE SCALE GENOMIC DNA]</scope>
</reference>
<keyword evidence="3" id="KW-1185">Reference proteome</keyword>
<feature type="non-terminal residue" evidence="2">
    <location>
        <position position="171"/>
    </location>
</feature>
<feature type="compositionally biased region" description="Acidic residues" evidence="1">
    <location>
        <begin position="162"/>
        <end position="171"/>
    </location>
</feature>
<feature type="compositionally biased region" description="Basic and acidic residues" evidence="1">
    <location>
        <begin position="71"/>
        <end position="81"/>
    </location>
</feature>
<organism evidence="2 3">
    <name type="scientific">Scyliorhinus torazame</name>
    <name type="common">Cloudy catshark</name>
    <name type="synonym">Catulus torazame</name>
    <dbReference type="NCBI Taxonomy" id="75743"/>
    <lineage>
        <taxon>Eukaryota</taxon>
        <taxon>Metazoa</taxon>
        <taxon>Chordata</taxon>
        <taxon>Craniata</taxon>
        <taxon>Vertebrata</taxon>
        <taxon>Chondrichthyes</taxon>
        <taxon>Elasmobranchii</taxon>
        <taxon>Galeomorphii</taxon>
        <taxon>Galeoidea</taxon>
        <taxon>Carcharhiniformes</taxon>
        <taxon>Scyliorhinidae</taxon>
        <taxon>Scyliorhinus</taxon>
    </lineage>
</organism>
<dbReference type="Proteomes" id="UP000288216">
    <property type="component" value="Unassembled WGS sequence"/>
</dbReference>
<dbReference type="EMBL" id="BFAA01029633">
    <property type="protein sequence ID" value="GCB83395.1"/>
    <property type="molecule type" value="Genomic_DNA"/>
</dbReference>
<evidence type="ECO:0000313" key="3">
    <source>
        <dbReference type="Proteomes" id="UP000288216"/>
    </source>
</evidence>
<feature type="compositionally biased region" description="Polar residues" evidence="1">
    <location>
        <begin position="36"/>
        <end position="50"/>
    </location>
</feature>
<sequence length="171" mass="19177">MLDQVKHTQKQLRTRDEELSGGLDRSWAKLEFMEASGSSPGREQNPQFLQHPQGGLLAPESRVSGQCSQGEHGELVPRAEDPSDDAITPTAEGLPQAPWVGHEQSQEPGSDGQRPGDTEPRRRWNETTEEEIAVKRRRESRLAQVEDDQREQSADKTPMDTPDTEQEDVQL</sequence>
<evidence type="ECO:0000256" key="1">
    <source>
        <dbReference type="SAM" id="MobiDB-lite"/>
    </source>
</evidence>
<accession>A0A401QDD2</accession>
<evidence type="ECO:0000313" key="2">
    <source>
        <dbReference type="EMBL" id="GCB83395.1"/>
    </source>
</evidence>
<dbReference type="AlphaFoldDB" id="A0A401QDD2"/>
<feature type="region of interest" description="Disordered" evidence="1">
    <location>
        <begin position="1"/>
        <end position="171"/>
    </location>
</feature>
<feature type="compositionally biased region" description="Basic and acidic residues" evidence="1">
    <location>
        <begin position="114"/>
        <end position="126"/>
    </location>
</feature>